<dbReference type="InterPro" id="IPR050447">
    <property type="entry name" value="Erg6_SMT_methyltransf"/>
</dbReference>
<dbReference type="PANTHER" id="PTHR44068">
    <property type="entry name" value="ZGC:194242"/>
    <property type="match status" value="1"/>
</dbReference>
<dbReference type="Gene3D" id="3.40.50.150">
    <property type="entry name" value="Vaccinia Virus protein VP39"/>
    <property type="match status" value="1"/>
</dbReference>
<dbReference type="Proteomes" id="UP000034076">
    <property type="component" value="Unassembled WGS sequence"/>
</dbReference>
<dbReference type="PATRIC" id="fig|270498.16.peg.154"/>
<organism evidence="3 4">
    <name type="scientific">Christensenella hongkongensis</name>
    <dbReference type="NCBI Taxonomy" id="270498"/>
    <lineage>
        <taxon>Bacteria</taxon>
        <taxon>Bacillati</taxon>
        <taxon>Bacillota</taxon>
        <taxon>Clostridia</taxon>
        <taxon>Christensenellales</taxon>
        <taxon>Christensenellaceae</taxon>
        <taxon>Christensenella</taxon>
    </lineage>
</organism>
<dbReference type="OrthoDB" id="9772751at2"/>
<dbReference type="SUPFAM" id="SSF53335">
    <property type="entry name" value="S-adenosyl-L-methionine-dependent methyltransferases"/>
    <property type="match status" value="1"/>
</dbReference>
<dbReference type="STRING" id="270498.CHK_1196"/>
<dbReference type="Pfam" id="PF08241">
    <property type="entry name" value="Methyltransf_11"/>
    <property type="match status" value="1"/>
</dbReference>
<dbReference type="EMBL" id="LAYJ01000078">
    <property type="protein sequence ID" value="KKI51408.1"/>
    <property type="molecule type" value="Genomic_DNA"/>
</dbReference>
<dbReference type="PANTHER" id="PTHR44068:SF1">
    <property type="entry name" value="HYPOTHETICAL LOC100005854"/>
    <property type="match status" value="1"/>
</dbReference>
<comment type="caution">
    <text evidence="3">The sequence shown here is derived from an EMBL/GenBank/DDBJ whole genome shotgun (WGS) entry which is preliminary data.</text>
</comment>
<dbReference type="GO" id="GO:0003838">
    <property type="term" value="F:sterol 24-C-methyltransferase activity"/>
    <property type="evidence" value="ECO:0007669"/>
    <property type="project" value="TreeGrafter"/>
</dbReference>
<dbReference type="GO" id="GO:0032259">
    <property type="term" value="P:methylation"/>
    <property type="evidence" value="ECO:0007669"/>
    <property type="project" value="UniProtKB-KW"/>
</dbReference>
<evidence type="ECO:0000313" key="3">
    <source>
        <dbReference type="EMBL" id="KKI51408.1"/>
    </source>
</evidence>
<gene>
    <name evidence="3" type="ORF">CHK_1196</name>
</gene>
<evidence type="ECO:0000259" key="2">
    <source>
        <dbReference type="Pfam" id="PF08241"/>
    </source>
</evidence>
<evidence type="ECO:0000256" key="1">
    <source>
        <dbReference type="ARBA" id="ARBA00022679"/>
    </source>
</evidence>
<dbReference type="InterPro" id="IPR029063">
    <property type="entry name" value="SAM-dependent_MTases_sf"/>
</dbReference>
<accession>A0A0M2NGX2</accession>
<keyword evidence="1 3" id="KW-0808">Transferase</keyword>
<name>A0A0M2NGX2_9FIRM</name>
<dbReference type="GO" id="GO:0016126">
    <property type="term" value="P:sterol biosynthetic process"/>
    <property type="evidence" value="ECO:0007669"/>
    <property type="project" value="TreeGrafter"/>
</dbReference>
<reference evidence="3 4" key="1">
    <citation type="submission" date="2015-04" db="EMBL/GenBank/DDBJ databases">
        <title>Draft genome sequence of bacteremic isolate Catabacter hongkongensis type strain HKU16T.</title>
        <authorList>
            <person name="Lau S.K."/>
            <person name="Teng J.L."/>
            <person name="Huang Y."/>
            <person name="Curreem S.O."/>
            <person name="Tsui S.K."/>
            <person name="Woo P.C."/>
        </authorList>
    </citation>
    <scope>NUCLEOTIDE SEQUENCE [LARGE SCALE GENOMIC DNA]</scope>
    <source>
        <strain evidence="3 4">HKU16</strain>
    </source>
</reference>
<dbReference type="CDD" id="cd02440">
    <property type="entry name" value="AdoMet_MTases"/>
    <property type="match status" value="1"/>
</dbReference>
<dbReference type="AlphaFoldDB" id="A0A0M2NGX2"/>
<keyword evidence="4" id="KW-1185">Reference proteome</keyword>
<dbReference type="RefSeq" id="WP_046443086.1">
    <property type="nucleotide sequence ID" value="NZ_JAXDTA010000256.1"/>
</dbReference>
<protein>
    <submittedName>
        <fullName evidence="3">Putative methyltransferase</fullName>
    </submittedName>
</protein>
<sequence length="210" mass="23199">MKTPDNVLQNCKMPQGKLGEETLSRMNESHAALTEWAFSHIDMKDDAIVLDVGCGGGNALKMLSNRVKSGKLYGIDYSETSVEVAAKENKGDVASGKMEILHGSVSELPFPDDMFDVVTTVESYYFWPDLPHDFAEIWRVLKPGGTFVIVAEMYTHEGQDEEQKRIVDVLGMHNNTPKELEQLLAGAGYSSVKIELDEGRGWLCALAGKE</sequence>
<keyword evidence="3" id="KW-0489">Methyltransferase</keyword>
<evidence type="ECO:0000313" key="4">
    <source>
        <dbReference type="Proteomes" id="UP000034076"/>
    </source>
</evidence>
<dbReference type="InterPro" id="IPR013216">
    <property type="entry name" value="Methyltransf_11"/>
</dbReference>
<proteinExistence type="predicted"/>
<feature type="domain" description="Methyltransferase type 11" evidence="2">
    <location>
        <begin position="50"/>
        <end position="149"/>
    </location>
</feature>